<dbReference type="Gene3D" id="3.30.70.270">
    <property type="match status" value="1"/>
</dbReference>
<dbReference type="InterPro" id="IPR000160">
    <property type="entry name" value="GGDEF_dom"/>
</dbReference>
<dbReference type="NCBIfam" id="TIGR00254">
    <property type="entry name" value="GGDEF"/>
    <property type="match status" value="1"/>
</dbReference>
<evidence type="ECO:0000259" key="2">
    <source>
        <dbReference type="PROSITE" id="PS50883"/>
    </source>
</evidence>
<dbReference type="PANTHER" id="PTHR33121:SF70">
    <property type="entry name" value="SIGNALING PROTEIN YKOW"/>
    <property type="match status" value="1"/>
</dbReference>
<dbReference type="Pfam" id="PF00990">
    <property type="entry name" value="GGDEF"/>
    <property type="match status" value="1"/>
</dbReference>
<name>A0A934JUU9_9GAMM</name>
<evidence type="ECO:0000256" key="1">
    <source>
        <dbReference type="SAM" id="Phobius"/>
    </source>
</evidence>
<proteinExistence type="predicted"/>
<organism evidence="4 5">
    <name type="scientific">Marinomonas transparens</name>
    <dbReference type="NCBI Taxonomy" id="2795388"/>
    <lineage>
        <taxon>Bacteria</taxon>
        <taxon>Pseudomonadati</taxon>
        <taxon>Pseudomonadota</taxon>
        <taxon>Gammaproteobacteria</taxon>
        <taxon>Oceanospirillales</taxon>
        <taxon>Oceanospirillaceae</taxon>
        <taxon>Marinomonas</taxon>
    </lineage>
</organism>
<dbReference type="CDD" id="cd01949">
    <property type="entry name" value="GGDEF"/>
    <property type="match status" value="1"/>
</dbReference>
<dbReference type="InterPro" id="IPR043128">
    <property type="entry name" value="Rev_trsase/Diguanyl_cyclase"/>
</dbReference>
<evidence type="ECO:0000313" key="5">
    <source>
        <dbReference type="Proteomes" id="UP000628710"/>
    </source>
</evidence>
<dbReference type="Pfam" id="PF00563">
    <property type="entry name" value="EAL"/>
    <property type="match status" value="1"/>
</dbReference>
<gene>
    <name evidence="4" type="ORF">I8J31_13580</name>
</gene>
<dbReference type="AlphaFoldDB" id="A0A934JUU9"/>
<dbReference type="SUPFAM" id="SSF141868">
    <property type="entry name" value="EAL domain-like"/>
    <property type="match status" value="1"/>
</dbReference>
<dbReference type="PANTHER" id="PTHR33121">
    <property type="entry name" value="CYCLIC DI-GMP PHOSPHODIESTERASE PDEF"/>
    <property type="match status" value="1"/>
</dbReference>
<dbReference type="Gene3D" id="3.20.20.450">
    <property type="entry name" value="EAL domain"/>
    <property type="match status" value="1"/>
</dbReference>
<dbReference type="InterPro" id="IPR050706">
    <property type="entry name" value="Cyclic-di-GMP_PDE-like"/>
</dbReference>
<reference evidence="4" key="1">
    <citation type="submission" date="2020-12" db="EMBL/GenBank/DDBJ databases">
        <title>Marinomonas arctica sp. nov., a psychrotolerant bacterium isolated from the Arctic.</title>
        <authorList>
            <person name="Zhang Y."/>
        </authorList>
    </citation>
    <scope>NUCLEOTIDE SEQUENCE</scope>
    <source>
        <strain evidence="4">C1424</strain>
    </source>
</reference>
<protein>
    <submittedName>
        <fullName evidence="4">EAL domain-containing protein</fullName>
    </submittedName>
</protein>
<dbReference type="PROSITE" id="PS50883">
    <property type="entry name" value="EAL"/>
    <property type="match status" value="1"/>
</dbReference>
<dbReference type="SUPFAM" id="SSF55073">
    <property type="entry name" value="Nucleotide cyclase"/>
    <property type="match status" value="1"/>
</dbReference>
<evidence type="ECO:0000313" key="4">
    <source>
        <dbReference type="EMBL" id="MBJ7538712.1"/>
    </source>
</evidence>
<feature type="transmembrane region" description="Helical" evidence="1">
    <location>
        <begin position="15"/>
        <end position="35"/>
    </location>
</feature>
<feature type="domain" description="EAL" evidence="2">
    <location>
        <begin position="399"/>
        <end position="652"/>
    </location>
</feature>
<accession>A0A934JUU9</accession>
<comment type="caution">
    <text evidence="4">The sequence shown here is derived from an EMBL/GenBank/DDBJ whole genome shotgun (WGS) entry which is preliminary data.</text>
</comment>
<dbReference type="InterPro" id="IPR035919">
    <property type="entry name" value="EAL_sf"/>
</dbReference>
<dbReference type="Proteomes" id="UP000628710">
    <property type="component" value="Unassembled WGS sequence"/>
</dbReference>
<dbReference type="EMBL" id="JAEMNX010000017">
    <property type="protein sequence ID" value="MBJ7538712.1"/>
    <property type="molecule type" value="Genomic_DNA"/>
</dbReference>
<keyword evidence="1" id="KW-0812">Transmembrane</keyword>
<feature type="domain" description="GGDEF" evidence="3">
    <location>
        <begin position="259"/>
        <end position="390"/>
    </location>
</feature>
<dbReference type="RefSeq" id="WP_199469119.1">
    <property type="nucleotide sequence ID" value="NZ_JAEMNX010000017.1"/>
</dbReference>
<dbReference type="InterPro" id="IPR001633">
    <property type="entry name" value="EAL_dom"/>
</dbReference>
<dbReference type="CDD" id="cd01948">
    <property type="entry name" value="EAL"/>
    <property type="match status" value="1"/>
</dbReference>
<dbReference type="SMART" id="SM00052">
    <property type="entry name" value="EAL"/>
    <property type="match status" value="1"/>
</dbReference>
<dbReference type="SMART" id="SM00267">
    <property type="entry name" value="GGDEF"/>
    <property type="match status" value="1"/>
</dbReference>
<sequence>MPPILEFQRDKSFRLRLIVVCLGVALLVSTIYVTVSYRLASDLGINAEQTSLHRQAMLLHAELLEEGDEGEDNLEERMAELVNLIYLNDHIRANSLYVEARSKDFDWTLSNNMSIYQIVSLKKRLTIKKQESMNPMANGVEKLDGQRFLWQVVEMQDYNILIIEAPKSIEEALSLIIRRLSITSIMIFWLAAWLAITISSWMTKRVQDKNDALARLATHDSLTGLPNRLYLTNLLQDLMPDTPLAELAKVDDALIEEQVSGSLFVIDLDKFKEVNDAFGHAAGDTLLKKVSQRISATLENNHTLVRVGGDEFIVWAPDLEIEKAILLAKELVLVCDEPVMINKLAINTGASIGICHYPTHATNAEALIIGADTAMYDAKQERTGWSLFNERDTEIDRLRLRLRADLGEALVQHQIKLYYQPKVELSTGRIASVEGLARWHHPTDGILTPHSFIDLVEHSGRVQEFGRYIIHAAITQLAEWQKQGVHIPVAINLSPYNLLDPGLLNFTLQLLDELRISPNMLEIELIESSTNITIEQIAPRLSKFKEAGIKLAIDDFGTGMSSLSYISSLNVDTIKIDRSFITEINIDPKKQIIVAAALTLANSFGNQTIAEGIENQAQLEMLKQMNCLYGQGYYFARPMPADEMFSLLQSKQSLPISDT</sequence>
<keyword evidence="1" id="KW-0472">Membrane</keyword>
<keyword evidence="5" id="KW-1185">Reference proteome</keyword>
<dbReference type="InterPro" id="IPR029787">
    <property type="entry name" value="Nucleotide_cyclase"/>
</dbReference>
<dbReference type="GO" id="GO:0071111">
    <property type="term" value="F:cyclic-guanylate-specific phosphodiesterase activity"/>
    <property type="evidence" value="ECO:0007669"/>
    <property type="project" value="InterPro"/>
</dbReference>
<keyword evidence="1" id="KW-1133">Transmembrane helix</keyword>
<evidence type="ECO:0000259" key="3">
    <source>
        <dbReference type="PROSITE" id="PS50887"/>
    </source>
</evidence>
<dbReference type="PROSITE" id="PS50887">
    <property type="entry name" value="GGDEF"/>
    <property type="match status" value="1"/>
</dbReference>
<feature type="transmembrane region" description="Helical" evidence="1">
    <location>
        <begin position="180"/>
        <end position="202"/>
    </location>
</feature>